<dbReference type="Gene3D" id="3.30.1400.10">
    <property type="entry name" value="ZipA, C-terminal FtsZ-binding domain"/>
    <property type="match status" value="1"/>
</dbReference>
<evidence type="ECO:0000256" key="3">
    <source>
        <dbReference type="ARBA" id="ARBA00022618"/>
    </source>
</evidence>
<name>A0AAV3TXF6_9ALTE</name>
<evidence type="ECO:0000259" key="11">
    <source>
        <dbReference type="SMART" id="SM00771"/>
    </source>
</evidence>
<dbReference type="HAMAP" id="MF_00509">
    <property type="entry name" value="ZipA"/>
    <property type="match status" value="1"/>
</dbReference>
<keyword evidence="6 8" id="KW-0472">Membrane</keyword>
<dbReference type="EMBL" id="BAABLX010000001">
    <property type="protein sequence ID" value="GAA4929669.1"/>
    <property type="molecule type" value="Genomic_DNA"/>
</dbReference>
<dbReference type="PANTHER" id="PTHR38685:SF1">
    <property type="entry name" value="CELL DIVISION PROTEIN ZIPA"/>
    <property type="match status" value="1"/>
</dbReference>
<accession>A0AAV3TXF6</accession>
<feature type="region of interest" description="Disordered" evidence="10">
    <location>
        <begin position="116"/>
        <end position="219"/>
    </location>
</feature>
<dbReference type="AlphaFoldDB" id="A0AAV3TXF6"/>
<feature type="domain" description="ZipA C-terminal FtsZ-binding" evidence="11">
    <location>
        <begin position="227"/>
        <end position="357"/>
    </location>
</feature>
<keyword evidence="13" id="KW-1185">Reference proteome</keyword>
<evidence type="ECO:0000256" key="8">
    <source>
        <dbReference type="HAMAP-Rule" id="MF_00509"/>
    </source>
</evidence>
<evidence type="ECO:0000256" key="6">
    <source>
        <dbReference type="ARBA" id="ARBA00023136"/>
    </source>
</evidence>
<evidence type="ECO:0000256" key="10">
    <source>
        <dbReference type="SAM" id="MobiDB-lite"/>
    </source>
</evidence>
<comment type="subcellular location">
    <subcellularLocation>
        <location evidence="8">Cell inner membrane</location>
        <topology evidence="8">Single-pass type I membrane protein</topology>
    </subcellularLocation>
    <text evidence="8">Localizes to the Z ring in an FtsZ-dependent manner.</text>
</comment>
<feature type="compositionally biased region" description="Basic and acidic residues" evidence="10">
    <location>
        <begin position="66"/>
        <end position="75"/>
    </location>
</feature>
<comment type="similarity">
    <text evidence="8 9">Belongs to the ZipA family.</text>
</comment>
<dbReference type="GO" id="GO:0000917">
    <property type="term" value="P:division septum assembly"/>
    <property type="evidence" value="ECO:0007669"/>
    <property type="project" value="TreeGrafter"/>
</dbReference>
<evidence type="ECO:0000313" key="13">
    <source>
        <dbReference type="Proteomes" id="UP001409585"/>
    </source>
</evidence>
<evidence type="ECO:0000256" key="1">
    <source>
        <dbReference type="ARBA" id="ARBA00022475"/>
    </source>
</evidence>
<feature type="region of interest" description="Disordered" evidence="10">
    <location>
        <begin position="33"/>
        <end position="78"/>
    </location>
</feature>
<dbReference type="SUPFAM" id="SSF64383">
    <property type="entry name" value="Cell-division protein ZipA, C-terminal domain"/>
    <property type="match status" value="1"/>
</dbReference>
<evidence type="ECO:0000256" key="4">
    <source>
        <dbReference type="ARBA" id="ARBA00022692"/>
    </source>
</evidence>
<dbReference type="NCBIfam" id="TIGR02205">
    <property type="entry name" value="septum_zipA"/>
    <property type="match status" value="1"/>
</dbReference>
<feature type="compositionally biased region" description="Polar residues" evidence="10">
    <location>
        <begin position="180"/>
        <end position="190"/>
    </location>
</feature>
<keyword evidence="4 8" id="KW-0812">Transmembrane</keyword>
<keyword evidence="7 8" id="KW-0131">Cell cycle</keyword>
<feature type="compositionally biased region" description="Acidic residues" evidence="10">
    <location>
        <begin position="136"/>
        <end position="173"/>
    </location>
</feature>
<protein>
    <recommendedName>
        <fullName evidence="8 9">Cell division protein ZipA</fullName>
    </recommendedName>
</protein>
<dbReference type="InterPro" id="IPR007449">
    <property type="entry name" value="ZipA_FtsZ-bd_C"/>
</dbReference>
<gene>
    <name evidence="8 12" type="primary">zipA</name>
    <name evidence="12" type="ORF">GCM10025791_01720</name>
</gene>
<evidence type="ECO:0000313" key="12">
    <source>
        <dbReference type="EMBL" id="GAA4929669.1"/>
    </source>
</evidence>
<evidence type="ECO:0000256" key="7">
    <source>
        <dbReference type="ARBA" id="ARBA00023306"/>
    </source>
</evidence>
<dbReference type="Proteomes" id="UP001409585">
    <property type="component" value="Unassembled WGS sequence"/>
</dbReference>
<dbReference type="GO" id="GO:0043093">
    <property type="term" value="P:FtsZ-dependent cytokinesis"/>
    <property type="evidence" value="ECO:0007669"/>
    <property type="project" value="UniProtKB-UniRule"/>
</dbReference>
<comment type="caution">
    <text evidence="12">The sequence shown here is derived from an EMBL/GenBank/DDBJ whole genome shotgun (WGS) entry which is preliminary data.</text>
</comment>
<comment type="subunit">
    <text evidence="8">Interacts with FtsZ via their C-terminal domains.</text>
</comment>
<keyword evidence="2 8" id="KW-0997">Cell inner membrane</keyword>
<feature type="transmembrane region" description="Helical" evidence="8">
    <location>
        <begin position="6"/>
        <end position="26"/>
    </location>
</feature>
<dbReference type="RefSeq" id="WP_345415587.1">
    <property type="nucleotide sequence ID" value="NZ_AP031496.1"/>
</dbReference>
<dbReference type="InterPro" id="IPR036765">
    <property type="entry name" value="ZipA_FtsZ-bd_C_sf"/>
</dbReference>
<sequence length="367" mass="40921">MEEFAMREWLTIIIGIAILAVVLDGIRRMRHSRADSIRSSSKQGDDHYEPQTYGSELPKGGARVVSKRDESEAEKLNNSVKEAYAASKTTKGFRIPEQVALNLDESVPMLMDSVAEPKHERRPLPQEPSLGNLDDIGADADSDPEVTEFYQEETSADDEPTMSSDTWEDDEVTQVDKGQPVSTSEVTTEPQQLDLTEQDDTDSAPAGTTASAEPKIDYSQAESVIEPEEVFVINIMAPKGFYFAGSDLLDLAVEAGLRLGEMNIFHRHHRMDGSGPIVFSMANIVMPGTFQLESMRDFKTPGVSLFLTLPCDARSMDAFELFYGTADYLADSLGGELKDEQRNVLTSQTVEHYRQRIRDFELNRLKH</sequence>
<proteinExistence type="inferred from homology"/>
<keyword evidence="3 8" id="KW-0132">Cell division</keyword>
<reference evidence="13" key="1">
    <citation type="journal article" date="2019" name="Int. J. Syst. Evol. Microbiol.">
        <title>The Global Catalogue of Microorganisms (GCM) 10K type strain sequencing project: providing services to taxonomists for standard genome sequencing and annotation.</title>
        <authorList>
            <consortium name="The Broad Institute Genomics Platform"/>
            <consortium name="The Broad Institute Genome Sequencing Center for Infectious Disease"/>
            <person name="Wu L."/>
            <person name="Ma J."/>
        </authorList>
    </citation>
    <scope>NUCLEOTIDE SEQUENCE [LARGE SCALE GENOMIC DNA]</scope>
    <source>
        <strain evidence="13">JCM 19134</strain>
    </source>
</reference>
<comment type="function">
    <text evidence="8 9">Essential cell division protein that stabilizes the FtsZ protofilaments by cross-linking them and that serves as a cytoplasmic membrane anchor for the Z ring. Also required for the recruitment to the septal ring of downstream cell division proteins.</text>
</comment>
<evidence type="ECO:0000256" key="5">
    <source>
        <dbReference type="ARBA" id="ARBA00022989"/>
    </source>
</evidence>
<evidence type="ECO:0000256" key="9">
    <source>
        <dbReference type="RuleBase" id="RU003612"/>
    </source>
</evidence>
<dbReference type="Pfam" id="PF04354">
    <property type="entry name" value="ZipA_C"/>
    <property type="match status" value="1"/>
</dbReference>
<dbReference type="SMART" id="SM00771">
    <property type="entry name" value="ZipA_C"/>
    <property type="match status" value="1"/>
</dbReference>
<dbReference type="InterPro" id="IPR011919">
    <property type="entry name" value="Cell_div_ZipA"/>
</dbReference>
<dbReference type="GO" id="GO:0005886">
    <property type="term" value="C:plasma membrane"/>
    <property type="evidence" value="ECO:0007669"/>
    <property type="project" value="UniProtKB-SubCell"/>
</dbReference>
<organism evidence="12 13">
    <name type="scientific">Halioxenophilus aromaticivorans</name>
    <dbReference type="NCBI Taxonomy" id="1306992"/>
    <lineage>
        <taxon>Bacteria</taxon>
        <taxon>Pseudomonadati</taxon>
        <taxon>Pseudomonadota</taxon>
        <taxon>Gammaproteobacteria</taxon>
        <taxon>Alteromonadales</taxon>
        <taxon>Alteromonadaceae</taxon>
        <taxon>Halioxenophilus</taxon>
    </lineage>
</organism>
<keyword evidence="5 8" id="KW-1133">Transmembrane helix</keyword>
<dbReference type="GO" id="GO:0032153">
    <property type="term" value="C:cell division site"/>
    <property type="evidence" value="ECO:0007669"/>
    <property type="project" value="UniProtKB-UniRule"/>
</dbReference>
<evidence type="ECO:0000256" key="2">
    <source>
        <dbReference type="ARBA" id="ARBA00022519"/>
    </source>
</evidence>
<dbReference type="PANTHER" id="PTHR38685">
    <property type="entry name" value="CELL DIVISION PROTEIN ZIPA"/>
    <property type="match status" value="1"/>
</dbReference>
<keyword evidence="1 8" id="KW-1003">Cell membrane</keyword>